<evidence type="ECO:0000256" key="4">
    <source>
        <dbReference type="ARBA" id="ARBA00022771"/>
    </source>
</evidence>
<evidence type="ECO:0000256" key="5">
    <source>
        <dbReference type="ARBA" id="ARBA00022833"/>
    </source>
</evidence>
<dbReference type="FunFam" id="3.30.160.60:FF:000965">
    <property type="entry name" value="Neurotrophin receptor-interacting factor homolog"/>
    <property type="match status" value="1"/>
</dbReference>
<keyword evidence="5" id="KW-0862">Zinc</keyword>
<keyword evidence="9" id="KW-0539">Nucleus</keyword>
<dbReference type="GO" id="GO:0008270">
    <property type="term" value="F:zinc ion binding"/>
    <property type="evidence" value="ECO:0007669"/>
    <property type="project" value="UniProtKB-KW"/>
</dbReference>
<dbReference type="InterPro" id="IPR013087">
    <property type="entry name" value="Znf_C2H2_type"/>
</dbReference>
<dbReference type="InterPro" id="IPR036236">
    <property type="entry name" value="Znf_C2H2_sf"/>
</dbReference>
<keyword evidence="4 10" id="KW-0863">Zinc-finger</keyword>
<protein>
    <submittedName>
        <fullName evidence="12">Zinc finger protein</fullName>
    </submittedName>
</protein>
<evidence type="ECO:0000256" key="8">
    <source>
        <dbReference type="ARBA" id="ARBA00023163"/>
    </source>
</evidence>
<feature type="domain" description="C2H2-type" evidence="11">
    <location>
        <begin position="20"/>
        <end position="47"/>
    </location>
</feature>
<dbReference type="SUPFAM" id="SSF57667">
    <property type="entry name" value="beta-beta-alpha zinc fingers"/>
    <property type="match status" value="1"/>
</dbReference>
<reference evidence="13" key="1">
    <citation type="journal article" date="2013" name="Nat. Biotechnol.">
        <title>Chinese hamster genome sequenced from sorted chromosomes.</title>
        <authorList>
            <person name="Brinkrolf K."/>
            <person name="Rupp O."/>
            <person name="Laux H."/>
            <person name="Kollin F."/>
            <person name="Ernst W."/>
            <person name="Linke B."/>
            <person name="Kofler R."/>
            <person name="Romand S."/>
            <person name="Hesse F."/>
            <person name="Budach W.E."/>
            <person name="Galosy S."/>
            <person name="Muller D."/>
            <person name="Noll T."/>
            <person name="Wienberg J."/>
            <person name="Jostock T."/>
            <person name="Leonard M."/>
            <person name="Grillari J."/>
            <person name="Tauch A."/>
            <person name="Goesmann A."/>
            <person name="Helk B."/>
            <person name="Mott J.E."/>
            <person name="Puhler A."/>
            <person name="Borth N."/>
        </authorList>
    </citation>
    <scope>NUCLEOTIDE SEQUENCE [LARGE SCALE GENOMIC DNA]</scope>
    <source>
        <strain evidence="13">17A/GY</strain>
    </source>
</reference>
<dbReference type="PROSITE" id="PS50157">
    <property type="entry name" value="ZINC_FINGER_C2H2_2"/>
    <property type="match status" value="1"/>
</dbReference>
<comment type="subcellular location">
    <subcellularLocation>
        <location evidence="1">Nucleus</location>
    </subcellularLocation>
</comment>
<evidence type="ECO:0000256" key="9">
    <source>
        <dbReference type="ARBA" id="ARBA00023242"/>
    </source>
</evidence>
<keyword evidence="2" id="KW-0479">Metal-binding</keyword>
<evidence type="ECO:0000256" key="6">
    <source>
        <dbReference type="ARBA" id="ARBA00023015"/>
    </source>
</evidence>
<evidence type="ECO:0000256" key="7">
    <source>
        <dbReference type="ARBA" id="ARBA00023125"/>
    </source>
</evidence>
<proteinExistence type="predicted"/>
<evidence type="ECO:0000259" key="11">
    <source>
        <dbReference type="PROSITE" id="PS50157"/>
    </source>
</evidence>
<evidence type="ECO:0000256" key="10">
    <source>
        <dbReference type="PROSITE-ProRule" id="PRU00042"/>
    </source>
</evidence>
<name>A0A061IKW8_CRIGR</name>
<gene>
    <name evidence="12" type="ORF">H671_1g3161</name>
</gene>
<evidence type="ECO:0000256" key="1">
    <source>
        <dbReference type="ARBA" id="ARBA00004123"/>
    </source>
</evidence>
<accession>A0A061IKW8</accession>
<evidence type="ECO:0000313" key="13">
    <source>
        <dbReference type="Proteomes" id="UP000030759"/>
    </source>
</evidence>
<evidence type="ECO:0000256" key="3">
    <source>
        <dbReference type="ARBA" id="ARBA00022737"/>
    </source>
</evidence>
<evidence type="ECO:0000313" key="12">
    <source>
        <dbReference type="EMBL" id="ERE88303.1"/>
    </source>
</evidence>
<dbReference type="GO" id="GO:0005634">
    <property type="term" value="C:nucleus"/>
    <property type="evidence" value="ECO:0007669"/>
    <property type="project" value="UniProtKB-SubCell"/>
</dbReference>
<dbReference type="GO" id="GO:0003677">
    <property type="term" value="F:DNA binding"/>
    <property type="evidence" value="ECO:0007669"/>
    <property type="project" value="UniProtKB-KW"/>
</dbReference>
<keyword evidence="8" id="KW-0804">Transcription</keyword>
<keyword evidence="6" id="KW-0805">Transcription regulation</keyword>
<evidence type="ECO:0000256" key="2">
    <source>
        <dbReference type="ARBA" id="ARBA00022723"/>
    </source>
</evidence>
<dbReference type="PROSITE" id="PS00028">
    <property type="entry name" value="ZINC_FINGER_C2H2_1"/>
    <property type="match status" value="1"/>
</dbReference>
<keyword evidence="3" id="KW-0677">Repeat</keyword>
<organism evidence="12 13">
    <name type="scientific">Cricetulus griseus</name>
    <name type="common">Chinese hamster</name>
    <name type="synonym">Cricetulus barabensis griseus</name>
    <dbReference type="NCBI Taxonomy" id="10029"/>
    <lineage>
        <taxon>Eukaryota</taxon>
        <taxon>Metazoa</taxon>
        <taxon>Chordata</taxon>
        <taxon>Craniata</taxon>
        <taxon>Vertebrata</taxon>
        <taxon>Euteleostomi</taxon>
        <taxon>Mammalia</taxon>
        <taxon>Eutheria</taxon>
        <taxon>Euarchontoglires</taxon>
        <taxon>Glires</taxon>
        <taxon>Rodentia</taxon>
        <taxon>Myomorpha</taxon>
        <taxon>Muroidea</taxon>
        <taxon>Cricetidae</taxon>
        <taxon>Cricetinae</taxon>
        <taxon>Cricetulus</taxon>
    </lineage>
</organism>
<dbReference type="Gene3D" id="3.30.160.60">
    <property type="entry name" value="Classic Zinc Finger"/>
    <property type="match status" value="1"/>
</dbReference>
<dbReference type="AlphaFoldDB" id="A0A061IKW8"/>
<keyword evidence="7" id="KW-0238">DNA-binding</keyword>
<dbReference type="Proteomes" id="UP000030759">
    <property type="component" value="Unassembled WGS sequence"/>
</dbReference>
<sequence length="87" mass="10114">MQTRSLDQIVKLIHSDLKIRRCNECGKAFTCANYPCRHKRSHTGEKPKEGFLELGPLAVDLCICFPRLLDEDSLMTIRVVIYSDYRR</sequence>
<dbReference type="EMBL" id="KE666087">
    <property type="protein sequence ID" value="ERE88303.1"/>
    <property type="molecule type" value="Genomic_DNA"/>
</dbReference>